<gene>
    <name evidence="1" type="ORF">Pint_20649</name>
</gene>
<comment type="caution">
    <text evidence="1">The sequence shown here is derived from an EMBL/GenBank/DDBJ whole genome shotgun (WGS) entry which is preliminary data.</text>
</comment>
<accession>A0ACC0XCN0</accession>
<proteinExistence type="predicted"/>
<evidence type="ECO:0000313" key="1">
    <source>
        <dbReference type="EMBL" id="KAJ0014180.1"/>
    </source>
</evidence>
<dbReference type="Proteomes" id="UP001163603">
    <property type="component" value="Chromosome 13"/>
</dbReference>
<keyword evidence="2" id="KW-1185">Reference proteome</keyword>
<protein>
    <submittedName>
        <fullName evidence="1">Uncharacterized protein</fullName>
    </submittedName>
</protein>
<dbReference type="EMBL" id="CM047748">
    <property type="protein sequence ID" value="KAJ0014180.1"/>
    <property type="molecule type" value="Genomic_DNA"/>
</dbReference>
<reference evidence="2" key="1">
    <citation type="journal article" date="2023" name="G3 (Bethesda)">
        <title>Genome assembly and association tests identify interacting loci associated with vigor, precocity, and sex in interspecific pistachio rootstocks.</title>
        <authorList>
            <person name="Palmer W."/>
            <person name="Jacygrad E."/>
            <person name="Sagayaradj S."/>
            <person name="Cavanaugh K."/>
            <person name="Han R."/>
            <person name="Bertier L."/>
            <person name="Beede B."/>
            <person name="Kafkas S."/>
            <person name="Golino D."/>
            <person name="Preece J."/>
            <person name="Michelmore R."/>
        </authorList>
    </citation>
    <scope>NUCLEOTIDE SEQUENCE [LARGE SCALE GENOMIC DNA]</scope>
</reference>
<name>A0ACC0XCN0_9ROSI</name>
<evidence type="ECO:0000313" key="2">
    <source>
        <dbReference type="Proteomes" id="UP001163603"/>
    </source>
</evidence>
<organism evidence="1 2">
    <name type="scientific">Pistacia integerrima</name>
    <dbReference type="NCBI Taxonomy" id="434235"/>
    <lineage>
        <taxon>Eukaryota</taxon>
        <taxon>Viridiplantae</taxon>
        <taxon>Streptophyta</taxon>
        <taxon>Embryophyta</taxon>
        <taxon>Tracheophyta</taxon>
        <taxon>Spermatophyta</taxon>
        <taxon>Magnoliopsida</taxon>
        <taxon>eudicotyledons</taxon>
        <taxon>Gunneridae</taxon>
        <taxon>Pentapetalae</taxon>
        <taxon>rosids</taxon>
        <taxon>malvids</taxon>
        <taxon>Sapindales</taxon>
        <taxon>Anacardiaceae</taxon>
        <taxon>Pistacia</taxon>
    </lineage>
</organism>
<sequence length="127" mass="14865">MKYLRGTSKLRLYFGSGKPVLVGYTNANMSRDMDSRKSTFGYMVTFVGEVLVVKIAKQKWYVLFCDNWSVIHLVKNSTFHLRCNHINVRYHWIRDTLSDRCLFELEKIHTDDNCSNMLTKGFSKGEI</sequence>